<dbReference type="SMART" id="SM00086">
    <property type="entry name" value="PAC"/>
    <property type="match status" value="1"/>
</dbReference>
<evidence type="ECO:0000256" key="1">
    <source>
        <dbReference type="SAM" id="Coils"/>
    </source>
</evidence>
<feature type="domain" description="HD-GYP" evidence="5">
    <location>
        <begin position="373"/>
        <end position="568"/>
    </location>
</feature>
<feature type="coiled-coil region" evidence="1">
    <location>
        <begin position="213"/>
        <end position="240"/>
    </location>
</feature>
<organism evidence="6">
    <name type="scientific">Kuenenia stuttgartiensis</name>
    <dbReference type="NCBI Taxonomy" id="174633"/>
    <lineage>
        <taxon>Bacteria</taxon>
        <taxon>Pseudomonadati</taxon>
        <taxon>Planctomycetota</taxon>
        <taxon>Candidatus Brocadiia</taxon>
        <taxon>Candidatus Brocadiales</taxon>
        <taxon>Candidatus Brocadiaceae</taxon>
        <taxon>Candidatus Kuenenia</taxon>
    </lineage>
</organism>
<dbReference type="PANTHER" id="PTHR45228">
    <property type="entry name" value="CYCLIC DI-GMP PHOSPHODIESTERASE TM_0186-RELATED"/>
    <property type="match status" value="1"/>
</dbReference>
<evidence type="ECO:0000259" key="3">
    <source>
        <dbReference type="PROSITE" id="PS50112"/>
    </source>
</evidence>
<dbReference type="SMART" id="SM00091">
    <property type="entry name" value="PAS"/>
    <property type="match status" value="1"/>
</dbReference>
<dbReference type="Gene3D" id="3.30.450.20">
    <property type="entry name" value="PAS domain"/>
    <property type="match status" value="1"/>
</dbReference>
<feature type="domain" description="PAC" evidence="4">
    <location>
        <begin position="324"/>
        <end position="378"/>
    </location>
</feature>
<dbReference type="NCBIfam" id="TIGR00229">
    <property type="entry name" value="sensory_box"/>
    <property type="match status" value="1"/>
</dbReference>
<feature type="transmembrane region" description="Helical" evidence="2">
    <location>
        <begin position="187"/>
        <end position="213"/>
    </location>
</feature>
<dbReference type="InterPro" id="IPR003607">
    <property type="entry name" value="HD/PDEase_dom"/>
</dbReference>
<name>Q1Q4K6_KUEST</name>
<keyword evidence="1" id="KW-0175">Coiled coil</keyword>
<dbReference type="Pfam" id="PF13487">
    <property type="entry name" value="HD_5"/>
    <property type="match status" value="1"/>
</dbReference>
<dbReference type="Pfam" id="PF13426">
    <property type="entry name" value="PAS_9"/>
    <property type="match status" value="1"/>
</dbReference>
<dbReference type="PROSITE" id="PS50113">
    <property type="entry name" value="PAC"/>
    <property type="match status" value="1"/>
</dbReference>
<evidence type="ECO:0000313" key="6">
    <source>
        <dbReference type="EMBL" id="CAJ74943.1"/>
    </source>
</evidence>
<reference evidence="6" key="2">
    <citation type="submission" date="2006-01" db="EMBL/GenBank/DDBJ databases">
        <authorList>
            <person name="Genoscope"/>
        </authorList>
    </citation>
    <scope>NUCLEOTIDE SEQUENCE</scope>
</reference>
<keyword evidence="2" id="KW-1133">Transmembrane helix</keyword>
<dbReference type="PROSITE" id="PS50112">
    <property type="entry name" value="PAS"/>
    <property type="match status" value="1"/>
</dbReference>
<dbReference type="SUPFAM" id="SSF109604">
    <property type="entry name" value="HD-domain/PDEase-like"/>
    <property type="match status" value="1"/>
</dbReference>
<dbReference type="InterPro" id="IPR000700">
    <property type="entry name" value="PAS-assoc_C"/>
</dbReference>
<dbReference type="EMBL" id="CT573071">
    <property type="protein sequence ID" value="CAJ74943.1"/>
    <property type="molecule type" value="Genomic_DNA"/>
</dbReference>
<dbReference type="CDD" id="cd00130">
    <property type="entry name" value="PAS"/>
    <property type="match status" value="1"/>
</dbReference>
<dbReference type="PROSITE" id="PS51832">
    <property type="entry name" value="HD_GYP"/>
    <property type="match status" value="1"/>
</dbReference>
<dbReference type="InterPro" id="IPR000014">
    <property type="entry name" value="PAS"/>
</dbReference>
<evidence type="ECO:0000259" key="5">
    <source>
        <dbReference type="PROSITE" id="PS51832"/>
    </source>
</evidence>
<gene>
    <name evidence="6" type="ORF">kuste4181</name>
</gene>
<dbReference type="InterPro" id="IPR037522">
    <property type="entry name" value="HD_GYP_dom"/>
</dbReference>
<dbReference type="AlphaFoldDB" id="Q1Q4K6"/>
<protein>
    <submittedName>
        <fullName evidence="6">Uncharacterized protein</fullName>
    </submittedName>
</protein>
<accession>Q1Q4K6</accession>
<dbReference type="SUPFAM" id="SSF55785">
    <property type="entry name" value="PYP-like sensor domain (PAS domain)"/>
    <property type="match status" value="1"/>
</dbReference>
<dbReference type="Gene3D" id="1.10.3210.10">
    <property type="entry name" value="Hypothetical protein af1432"/>
    <property type="match status" value="1"/>
</dbReference>
<feature type="domain" description="PAS" evidence="3">
    <location>
        <begin position="240"/>
        <end position="293"/>
    </location>
</feature>
<sequence>MFFRQNKAQIMKLRMQWILSGSVLLIALIGAALFVGVSYKSVLRELKHQIVQDNKTIANTIIKSFARYMLSELPRPRQIHLIQNICNEVIIPNKGFVCAVDGEGRVIAMPGLELKSNLNVNDGYFTRLNSPEKYRYQDFADNNIFEGVFYKGDAVTIVAMSMVDNTDIRLFVHQHFPELKTKLKSFVYTHVIIGVMVSVILGLATYIFAGFIIRRYERDLEMANIDLDQIDKHLSKANNERRLYFEVLCKSMQGIIITDTAGKMVFVNPAIEKVYGFSQDEMIGENVNIINPDRSVYGDLGISEKGYEVFFKELWDSLANPEIAFWEGELPNRSKEGSLVWVHLIINGIFDIKGNIINYIWFPLDVTDRTKDEVNIRMDVYRAIADIAEMRDDESEKHVIRVGMYSRRIAEHLDMPKKYCEDIELFSPLHDIGKMGIPDTILLDKKRLTKKKYEIMKNHTLLGYELLRGKPMLEMAAGIVYMHHEKFDGTGYPQGLAGEEIPLHAKIIALADAYDALRCRRPYKQAWTHEEAVKEIEACSGAHFDPVIVNAFLEIKHIFAEIAEEYKDEYSL</sequence>
<dbReference type="SMART" id="SM00471">
    <property type="entry name" value="HDc"/>
    <property type="match status" value="1"/>
</dbReference>
<reference evidence="6" key="1">
    <citation type="journal article" date="2006" name="Nature">
        <title>Deciphering the evolution and metabolism of an anammox bacterium from a community genome.</title>
        <authorList>
            <person name="Strous M."/>
            <person name="Pelletier E."/>
            <person name="Mangenot S."/>
            <person name="Rattei T."/>
            <person name="Lehner A."/>
            <person name="Taylor M.W."/>
            <person name="Horn M."/>
            <person name="Daims H."/>
            <person name="Bartol-Mavel D."/>
            <person name="Wincker P."/>
            <person name="Barbe V."/>
            <person name="Fonknechten N."/>
            <person name="Vallenet D."/>
            <person name="Segurens B."/>
            <person name="Schenowitz-Truong C."/>
            <person name="Medigue C."/>
            <person name="Collingro A."/>
            <person name="Snel B."/>
            <person name="Dutilh B.E."/>
            <person name="OpDenCamp H.J.M."/>
            <person name="vanDerDrift C."/>
            <person name="Cirpus I."/>
            <person name="vanDePas-Schoonen K.T."/>
            <person name="Harhangi H.R."/>
            <person name="vanNiftrik L."/>
            <person name="Schmid M."/>
            <person name="Keltjens J."/>
            <person name="vanDeVossenberg J."/>
            <person name="Kartal B."/>
            <person name="Meier H."/>
            <person name="Frishman D."/>
            <person name="Huynen M.A."/>
            <person name="Mewes H."/>
            <person name="Weissenbach J."/>
            <person name="Jetten M.S.M."/>
            <person name="Wagner M."/>
            <person name="LePaslier D."/>
        </authorList>
    </citation>
    <scope>NUCLEOTIDE SEQUENCE</scope>
</reference>
<dbReference type="InterPro" id="IPR035965">
    <property type="entry name" value="PAS-like_dom_sf"/>
</dbReference>
<proteinExistence type="predicted"/>
<evidence type="ECO:0000256" key="2">
    <source>
        <dbReference type="SAM" id="Phobius"/>
    </source>
</evidence>
<dbReference type="CDD" id="cd00077">
    <property type="entry name" value="HDc"/>
    <property type="match status" value="1"/>
</dbReference>
<dbReference type="InterPro" id="IPR001610">
    <property type="entry name" value="PAC"/>
</dbReference>
<dbReference type="InterPro" id="IPR052020">
    <property type="entry name" value="Cyclic_di-GMP/3'3'-cGAMP_PDE"/>
</dbReference>
<evidence type="ECO:0000259" key="4">
    <source>
        <dbReference type="PROSITE" id="PS50113"/>
    </source>
</evidence>
<keyword evidence="2" id="KW-0472">Membrane</keyword>
<dbReference type="OrthoDB" id="9804747at2"/>
<keyword evidence="2" id="KW-0812">Transmembrane</keyword>